<dbReference type="EMBL" id="VXIS01000011">
    <property type="protein sequence ID" value="KAA8913890.1"/>
    <property type="molecule type" value="Genomic_DNA"/>
</dbReference>
<dbReference type="InParanoid" id="A0A5J5FA31"/>
<name>A0A5J5FA31_9PEZI</name>
<dbReference type="Proteomes" id="UP000326924">
    <property type="component" value="Unassembled WGS sequence"/>
</dbReference>
<gene>
    <name evidence="2" type="ORF">FN846DRAFT_38630</name>
</gene>
<proteinExistence type="predicted"/>
<keyword evidence="3" id="KW-1185">Reference proteome</keyword>
<feature type="region of interest" description="Disordered" evidence="1">
    <location>
        <begin position="247"/>
        <end position="275"/>
    </location>
</feature>
<feature type="region of interest" description="Disordered" evidence="1">
    <location>
        <begin position="159"/>
        <end position="204"/>
    </location>
</feature>
<sequence>MRSEVERKYQGLLESIGKERRTANANGTAEGQLTGPCSSSVPVLHWIVDYYFRALLCTVCVLSRCTPSVPTILFPVSLLLRRMSTTTEQLRIHCLSVCLLAGDDDGDGNGWRWRRRRGSRKLNAPAERKPPIPTRPSTRRFFPAIPQLAIFARIGSHDRLQRRGEGSKETDAAAQPPPCSRSAATNPAERNEHPPHRSSQMTGRERTKIYVRWLPISAQGTRSSDFRAFSFALIHPSIHPSIISINPHPSPSIPHPSPSIPIHPSSSLPSFPSMI</sequence>
<evidence type="ECO:0000313" key="3">
    <source>
        <dbReference type="Proteomes" id="UP000326924"/>
    </source>
</evidence>
<comment type="caution">
    <text evidence="2">The sequence shown here is derived from an EMBL/GenBank/DDBJ whole genome shotgun (WGS) entry which is preliminary data.</text>
</comment>
<dbReference type="AlphaFoldDB" id="A0A5J5FA31"/>
<feature type="region of interest" description="Disordered" evidence="1">
    <location>
        <begin position="120"/>
        <end position="139"/>
    </location>
</feature>
<evidence type="ECO:0000256" key="1">
    <source>
        <dbReference type="SAM" id="MobiDB-lite"/>
    </source>
</evidence>
<feature type="compositionally biased region" description="Low complexity" evidence="1">
    <location>
        <begin position="262"/>
        <end position="275"/>
    </location>
</feature>
<organism evidence="2 3">
    <name type="scientific">Sphaerosporella brunnea</name>
    <dbReference type="NCBI Taxonomy" id="1250544"/>
    <lineage>
        <taxon>Eukaryota</taxon>
        <taxon>Fungi</taxon>
        <taxon>Dikarya</taxon>
        <taxon>Ascomycota</taxon>
        <taxon>Pezizomycotina</taxon>
        <taxon>Pezizomycetes</taxon>
        <taxon>Pezizales</taxon>
        <taxon>Pyronemataceae</taxon>
        <taxon>Sphaerosporella</taxon>
    </lineage>
</organism>
<protein>
    <submittedName>
        <fullName evidence="2">Uncharacterized protein</fullName>
    </submittedName>
</protein>
<evidence type="ECO:0000313" key="2">
    <source>
        <dbReference type="EMBL" id="KAA8913890.1"/>
    </source>
</evidence>
<accession>A0A5J5FA31</accession>
<feature type="compositionally biased region" description="Pro residues" evidence="1">
    <location>
        <begin position="248"/>
        <end position="261"/>
    </location>
</feature>
<reference evidence="2 3" key="1">
    <citation type="submission" date="2019-09" db="EMBL/GenBank/DDBJ databases">
        <title>Draft genome of the ectomycorrhizal ascomycete Sphaerosporella brunnea.</title>
        <authorList>
            <consortium name="DOE Joint Genome Institute"/>
            <person name="Benucci G.M."/>
            <person name="Marozzi G."/>
            <person name="Antonielli L."/>
            <person name="Sanchez S."/>
            <person name="Marco P."/>
            <person name="Wang X."/>
            <person name="Falini L.B."/>
            <person name="Barry K."/>
            <person name="Haridas S."/>
            <person name="Lipzen A."/>
            <person name="Labutti K."/>
            <person name="Grigoriev I.V."/>
            <person name="Murat C."/>
            <person name="Martin F."/>
            <person name="Albertini E."/>
            <person name="Donnini D."/>
            <person name="Bonito G."/>
        </authorList>
    </citation>
    <scope>NUCLEOTIDE SEQUENCE [LARGE SCALE GENOMIC DNA]</scope>
    <source>
        <strain evidence="2 3">Sb_GMNB300</strain>
    </source>
</reference>
<feature type="compositionally biased region" description="Basic and acidic residues" evidence="1">
    <location>
        <begin position="159"/>
        <end position="171"/>
    </location>
</feature>